<reference evidence="2 3" key="1">
    <citation type="submission" date="2016-07" db="EMBL/GenBank/DDBJ databases">
        <title>Developing Vibrio natriegens as a novel, fast-growing host for biotechnology.</title>
        <authorList>
            <person name="Weinstock M.T."/>
            <person name="Hesek E.D."/>
            <person name="Wilson C.M."/>
            <person name="Gibson D.G."/>
        </authorList>
    </citation>
    <scope>NUCLEOTIDE SEQUENCE [LARGE SCALE GENOMIC DNA]</scope>
    <source>
        <strain evidence="2 3">ATCC 14048</strain>
    </source>
</reference>
<keyword evidence="3" id="KW-1185">Reference proteome</keyword>
<dbReference type="PANTHER" id="PTHR38591:SF1">
    <property type="entry name" value="BLL1000 PROTEIN"/>
    <property type="match status" value="1"/>
</dbReference>
<dbReference type="RefSeq" id="WP_020332999.1">
    <property type="nucleotide sequence ID" value="NZ_ATFJ01000001.1"/>
</dbReference>
<dbReference type="GeneID" id="70912622"/>
<dbReference type="AlphaFoldDB" id="A0AAN0Y1C5"/>
<dbReference type="InterPro" id="IPR023374">
    <property type="entry name" value="AttH-like_dom_sf"/>
</dbReference>
<evidence type="ECO:0000313" key="2">
    <source>
        <dbReference type="EMBL" id="ANQ12313.1"/>
    </source>
</evidence>
<organism evidence="2 3">
    <name type="scientific">Vibrio natriegens NBRC 15636 = ATCC 14048 = DSM 759</name>
    <dbReference type="NCBI Taxonomy" id="1219067"/>
    <lineage>
        <taxon>Bacteria</taxon>
        <taxon>Pseudomonadati</taxon>
        <taxon>Pseudomonadota</taxon>
        <taxon>Gammaproteobacteria</taxon>
        <taxon>Vibrionales</taxon>
        <taxon>Vibrionaceae</taxon>
        <taxon>Vibrio</taxon>
    </lineage>
</organism>
<accession>A0AAN0Y1C5</accession>
<feature type="domain" description="AttH" evidence="1">
    <location>
        <begin position="78"/>
        <end position="247"/>
    </location>
</feature>
<protein>
    <submittedName>
        <fullName evidence="2">ABC transporter</fullName>
    </submittedName>
</protein>
<dbReference type="Pfam" id="PF07143">
    <property type="entry name" value="CrtC"/>
    <property type="match status" value="1"/>
</dbReference>
<dbReference type="Pfam" id="PF17186">
    <property type="entry name" value="Lipocalin_9"/>
    <property type="match status" value="1"/>
</dbReference>
<dbReference type="KEGG" id="vna:PN96_07435"/>
<dbReference type="PANTHER" id="PTHR38591">
    <property type="entry name" value="HYDROLASE"/>
    <property type="match status" value="1"/>
</dbReference>
<dbReference type="SUPFAM" id="SSF159245">
    <property type="entry name" value="AttH-like"/>
    <property type="match status" value="1"/>
</dbReference>
<name>A0AAN0Y1C5_VIBNA</name>
<proteinExistence type="predicted"/>
<dbReference type="InterPro" id="IPR010791">
    <property type="entry name" value="AttH_dom"/>
</dbReference>
<gene>
    <name evidence="2" type="ORF">BA890_05915</name>
</gene>
<evidence type="ECO:0000313" key="3">
    <source>
        <dbReference type="Proteomes" id="UP000092741"/>
    </source>
</evidence>
<evidence type="ECO:0000259" key="1">
    <source>
        <dbReference type="Pfam" id="PF07143"/>
    </source>
</evidence>
<dbReference type="Proteomes" id="UP000092741">
    <property type="component" value="Chromosome 1"/>
</dbReference>
<sequence>MVKKNSKKRFLAAVLSIAAVIVLLGSLYLPFWSEDTVTQESDINSILTRENNTIFEPVLPDEHVSLPADFKFHPKYQHEWWNYFAKLQDKNGGVYNVQWSYFRVATDERETRGWQNPQLYISHIVISHGSQVWKEQRVARGGIGQAGMQNHPFSLWIDNWNWRSLGTTPFPGKLIVATDEFSVDLNTQTNGPFVVNGDRGFQVKHALQSVASFSFSAPFLNVKGSLNIDGQRIPVSGTAWTQKEWGSGLIGEGQQGWDWFTFNLDDGRALTVSRYRHHGQMPHIFGTLSTRSGKVINLSEKDITIQPIQVTSLSNGKRLPLQWVINMPEYDIDLTTRVVNTNMWLPFVIPYWEGPTLASGSNEAWGFMQLTGY</sequence>
<dbReference type="EMBL" id="CP016345">
    <property type="protein sequence ID" value="ANQ12313.1"/>
    <property type="molecule type" value="Genomic_DNA"/>
</dbReference>
<dbReference type="Gene3D" id="2.40.370.10">
    <property type="entry name" value="AttH-like domain"/>
    <property type="match status" value="2"/>
</dbReference>